<gene>
    <name evidence="5" type="ORF">H8E19_05175</name>
</gene>
<protein>
    <submittedName>
        <fullName evidence="5">2-hydroxyacyl-CoA dehydratase</fullName>
    </submittedName>
</protein>
<keyword evidence="2" id="KW-0479">Metal-binding</keyword>
<evidence type="ECO:0000256" key="3">
    <source>
        <dbReference type="ARBA" id="ARBA00023004"/>
    </source>
</evidence>
<dbReference type="GO" id="GO:0051536">
    <property type="term" value="F:iron-sulfur cluster binding"/>
    <property type="evidence" value="ECO:0007669"/>
    <property type="project" value="UniProtKB-KW"/>
</dbReference>
<dbReference type="Pfam" id="PF06050">
    <property type="entry name" value="HGD-D"/>
    <property type="match status" value="1"/>
</dbReference>
<evidence type="ECO:0000256" key="2">
    <source>
        <dbReference type="ARBA" id="ARBA00022723"/>
    </source>
</evidence>
<dbReference type="InterPro" id="IPR010327">
    <property type="entry name" value="FldB/FldC_alpha/beta"/>
</dbReference>
<reference evidence="5 6" key="1">
    <citation type="submission" date="2020-08" db="EMBL/GenBank/DDBJ databases">
        <title>Bridging the membrane lipid divide: bacteria of the FCB group superphylum have the potential to synthesize archaeal ether lipids.</title>
        <authorList>
            <person name="Villanueva L."/>
            <person name="Von Meijenfeldt F.A.B."/>
            <person name="Westbye A.B."/>
            <person name="Yadav S."/>
            <person name="Hopmans E.C."/>
            <person name="Dutilh B.E."/>
            <person name="Sinninghe Damste J.S."/>
        </authorList>
    </citation>
    <scope>NUCLEOTIDE SEQUENCE [LARGE SCALE GENOMIC DNA]</scope>
    <source>
        <strain evidence="5">NIOZ-UU27</strain>
    </source>
</reference>
<dbReference type="Gene3D" id="1.20.1270.370">
    <property type="match status" value="1"/>
</dbReference>
<dbReference type="Gene3D" id="3.40.50.11890">
    <property type="match status" value="1"/>
</dbReference>
<dbReference type="PANTHER" id="PTHR30548:SF5">
    <property type="entry name" value="SUBUNIT OF OXYGEN-SENSITIVE 2-HYDROXYISOCAPROYL-COA DEHYDRATASE"/>
    <property type="match status" value="1"/>
</dbReference>
<evidence type="ECO:0000256" key="4">
    <source>
        <dbReference type="ARBA" id="ARBA00023014"/>
    </source>
</evidence>
<evidence type="ECO:0000313" key="6">
    <source>
        <dbReference type="Proteomes" id="UP000650524"/>
    </source>
</evidence>
<dbReference type="GO" id="GO:0046872">
    <property type="term" value="F:metal ion binding"/>
    <property type="evidence" value="ECO:0007669"/>
    <property type="project" value="UniProtKB-KW"/>
</dbReference>
<dbReference type="AlphaFoldDB" id="A0A8J6MZC1"/>
<dbReference type="Gene3D" id="3.40.50.11900">
    <property type="match status" value="1"/>
</dbReference>
<dbReference type="EMBL" id="JACNJD010000160">
    <property type="protein sequence ID" value="MBC8176776.1"/>
    <property type="molecule type" value="Genomic_DNA"/>
</dbReference>
<proteinExistence type="inferred from homology"/>
<name>A0A8J6MZC1_9DELT</name>
<evidence type="ECO:0000313" key="5">
    <source>
        <dbReference type="EMBL" id="MBC8176776.1"/>
    </source>
</evidence>
<organism evidence="5 6">
    <name type="scientific">Candidatus Desulfacyla euxinica</name>
    <dbReference type="NCBI Taxonomy" id="2841693"/>
    <lineage>
        <taxon>Bacteria</taxon>
        <taxon>Deltaproteobacteria</taxon>
        <taxon>Candidatus Desulfacyla</taxon>
    </lineage>
</organism>
<dbReference type="Proteomes" id="UP000650524">
    <property type="component" value="Unassembled WGS sequence"/>
</dbReference>
<dbReference type="PANTHER" id="PTHR30548">
    <property type="entry name" value="2-HYDROXYGLUTARYL-COA DEHYDRATASE, D-COMPONENT-RELATED"/>
    <property type="match status" value="1"/>
</dbReference>
<comment type="similarity">
    <text evidence="1">Belongs to the FldB/FldC dehydratase alpha/beta subunit family.</text>
</comment>
<evidence type="ECO:0000256" key="1">
    <source>
        <dbReference type="ARBA" id="ARBA00005806"/>
    </source>
</evidence>
<sequence length="377" mass="41735">MQIDFGDVLRERHRWALEHKEKGGLMMGCYSAMVPEELMWSCGVLPVQFLMSSGDYGESQAYLPPYVCDCSKSIFEEYVNGTYSYLDGLMVSHVCETIRSLAGILSVRRPDRFVHVFTAPAGNDAGARRYLKSELIGLGDKLQSLGAVPMSEERLEEAISVYNENRALISELYRVRGGNPGSVEPEEVLSAVLSAGIMPRPQHNQMLRGFLKTIHQGPEKTGTRIILSGLLFENEVAGRGNLFSIFRESNALVVWDDLATGMRYRFERIEDLEGGDPLDRLVESLMGPQPAPLRSPAEGKAGQLLQAARDYGGEGVIFLIPKYCDPILFNIPTLTQILKEHGLPALCLEVSGSLPEGQMRTRVEAFLEMISGSPFNV</sequence>
<keyword evidence="4" id="KW-0411">Iron-sulfur</keyword>
<accession>A0A8J6MZC1</accession>
<keyword evidence="3" id="KW-0408">Iron</keyword>
<comment type="caution">
    <text evidence="5">The sequence shown here is derived from an EMBL/GenBank/DDBJ whole genome shotgun (WGS) entry which is preliminary data.</text>
</comment>